<evidence type="ECO:0000313" key="3">
    <source>
        <dbReference type="Proteomes" id="UP000008021"/>
    </source>
</evidence>
<dbReference type="EnsemblPlants" id="OMERI10G00210.1">
    <property type="protein sequence ID" value="OMERI10G00210.1"/>
    <property type="gene ID" value="OMERI10G00210"/>
</dbReference>
<dbReference type="Proteomes" id="UP000008021">
    <property type="component" value="Chromosome 10"/>
</dbReference>
<evidence type="ECO:0000313" key="2">
    <source>
        <dbReference type="EnsemblPlants" id="OMERI10G00210.1"/>
    </source>
</evidence>
<organism evidence="2">
    <name type="scientific">Oryza meridionalis</name>
    <dbReference type="NCBI Taxonomy" id="40149"/>
    <lineage>
        <taxon>Eukaryota</taxon>
        <taxon>Viridiplantae</taxon>
        <taxon>Streptophyta</taxon>
        <taxon>Embryophyta</taxon>
        <taxon>Tracheophyta</taxon>
        <taxon>Spermatophyta</taxon>
        <taxon>Magnoliopsida</taxon>
        <taxon>Liliopsida</taxon>
        <taxon>Poales</taxon>
        <taxon>Poaceae</taxon>
        <taxon>BOP clade</taxon>
        <taxon>Oryzoideae</taxon>
        <taxon>Oryzeae</taxon>
        <taxon>Oryzinae</taxon>
        <taxon>Oryza</taxon>
    </lineage>
</organism>
<protein>
    <recommendedName>
        <fullName evidence="4">DUF834 domain-containing protein</fullName>
    </recommendedName>
</protein>
<name>A0A0E0EV67_9ORYZ</name>
<dbReference type="HOGENOM" id="CLU_2546407_0_0_1"/>
<reference evidence="2" key="2">
    <citation type="submission" date="2018-05" db="EMBL/GenBank/DDBJ databases">
        <title>OmerRS3 (Oryza meridionalis Reference Sequence Version 3).</title>
        <authorList>
            <person name="Zhang J."/>
            <person name="Kudrna D."/>
            <person name="Lee S."/>
            <person name="Talag J."/>
            <person name="Welchert J."/>
            <person name="Wing R.A."/>
        </authorList>
    </citation>
    <scope>NUCLEOTIDE SEQUENCE [LARGE SCALE GENOMIC DNA]</scope>
    <source>
        <strain evidence="2">cv. OR44</strain>
    </source>
</reference>
<evidence type="ECO:0000256" key="1">
    <source>
        <dbReference type="SAM" id="MobiDB-lite"/>
    </source>
</evidence>
<reference evidence="2" key="1">
    <citation type="submission" date="2015-04" db="UniProtKB">
        <authorList>
            <consortium name="EnsemblPlants"/>
        </authorList>
    </citation>
    <scope>IDENTIFICATION</scope>
</reference>
<keyword evidence="3" id="KW-1185">Reference proteome</keyword>
<sequence length="83" mass="8158">MATSSEPELPLEERDGRGAPPPPCGFDGAGGGDTDGAGEEDELVGDGEAAIRGGLLFGGGTVDMATTRRAITNPSISCSAAPP</sequence>
<dbReference type="Gramene" id="OMERI10G00210.1">
    <property type="protein sequence ID" value="OMERI10G00210.1"/>
    <property type="gene ID" value="OMERI10G00210"/>
</dbReference>
<feature type="compositionally biased region" description="Acidic residues" evidence="1">
    <location>
        <begin position="36"/>
        <end position="45"/>
    </location>
</feature>
<evidence type="ECO:0008006" key="4">
    <source>
        <dbReference type="Google" id="ProtNLM"/>
    </source>
</evidence>
<feature type="region of interest" description="Disordered" evidence="1">
    <location>
        <begin position="1"/>
        <end position="45"/>
    </location>
</feature>
<accession>A0A0E0EV67</accession>
<proteinExistence type="predicted"/>
<dbReference type="AlphaFoldDB" id="A0A0E0EV67"/>